<sequence>MIQNQDQSIKKIQLIIEDMLMRGKSCAYFCITFFLKKLHVIKQLKFEAFIVTSHQGEKSSRLLIADLNFPSEKLRVTDDKQERKHFASMQIMNERWRLHRNNERFKEVAVVI</sequence>
<accession>A0A1J1IJ79</accession>
<dbReference type="Proteomes" id="UP000183832">
    <property type="component" value="Unassembled WGS sequence"/>
</dbReference>
<dbReference type="AlphaFoldDB" id="A0A1J1IJ79"/>
<keyword evidence="2" id="KW-1185">Reference proteome</keyword>
<evidence type="ECO:0000313" key="2">
    <source>
        <dbReference type="Proteomes" id="UP000183832"/>
    </source>
</evidence>
<protein>
    <submittedName>
        <fullName evidence="1">CLUMA_CG013576, isoform A</fullName>
    </submittedName>
</protein>
<gene>
    <name evidence="1" type="ORF">CLUMA_CG013576</name>
</gene>
<name>A0A1J1IJ79_9DIPT</name>
<reference evidence="1 2" key="1">
    <citation type="submission" date="2015-04" db="EMBL/GenBank/DDBJ databases">
        <authorList>
            <person name="Syromyatnikov M.Y."/>
            <person name="Popov V.N."/>
        </authorList>
    </citation>
    <scope>NUCLEOTIDE SEQUENCE [LARGE SCALE GENOMIC DNA]</scope>
</reference>
<evidence type="ECO:0000313" key="1">
    <source>
        <dbReference type="EMBL" id="CRL00303.1"/>
    </source>
</evidence>
<proteinExistence type="predicted"/>
<organism evidence="1 2">
    <name type="scientific">Clunio marinus</name>
    <dbReference type="NCBI Taxonomy" id="568069"/>
    <lineage>
        <taxon>Eukaryota</taxon>
        <taxon>Metazoa</taxon>
        <taxon>Ecdysozoa</taxon>
        <taxon>Arthropoda</taxon>
        <taxon>Hexapoda</taxon>
        <taxon>Insecta</taxon>
        <taxon>Pterygota</taxon>
        <taxon>Neoptera</taxon>
        <taxon>Endopterygota</taxon>
        <taxon>Diptera</taxon>
        <taxon>Nematocera</taxon>
        <taxon>Chironomoidea</taxon>
        <taxon>Chironomidae</taxon>
        <taxon>Clunio</taxon>
    </lineage>
</organism>
<dbReference type="EMBL" id="CVRI01000054">
    <property type="protein sequence ID" value="CRL00303.1"/>
    <property type="molecule type" value="Genomic_DNA"/>
</dbReference>